<feature type="transmembrane region" description="Helical" evidence="5">
    <location>
        <begin position="142"/>
        <end position="161"/>
    </location>
</feature>
<evidence type="ECO:0000256" key="3">
    <source>
        <dbReference type="ARBA" id="ARBA00022989"/>
    </source>
</evidence>
<feature type="transmembrane region" description="Helical" evidence="5">
    <location>
        <begin position="173"/>
        <end position="194"/>
    </location>
</feature>
<keyword evidence="5" id="KW-1278">Translocase</keyword>
<feature type="transmembrane region" description="Helical" evidence="5">
    <location>
        <begin position="282"/>
        <end position="305"/>
    </location>
</feature>
<feature type="transmembrane region" description="Helical" evidence="5">
    <location>
        <begin position="252"/>
        <end position="276"/>
    </location>
</feature>
<evidence type="ECO:0000256" key="2">
    <source>
        <dbReference type="ARBA" id="ARBA00022692"/>
    </source>
</evidence>
<keyword evidence="5" id="KW-0874">Quinone</keyword>
<feature type="transmembrane region" description="Helical" evidence="5">
    <location>
        <begin position="312"/>
        <end position="334"/>
    </location>
</feature>
<dbReference type="HOGENOM" id="CLU_007100_1_4_7"/>
<dbReference type="eggNOG" id="COG1007">
    <property type="taxonomic scope" value="Bacteria"/>
</dbReference>
<dbReference type="GO" id="GO:0012505">
    <property type="term" value="C:endomembrane system"/>
    <property type="evidence" value="ECO:0007669"/>
    <property type="project" value="UniProtKB-SubCell"/>
</dbReference>
<dbReference type="PANTHER" id="PTHR22773">
    <property type="entry name" value="NADH DEHYDROGENASE"/>
    <property type="match status" value="1"/>
</dbReference>
<keyword evidence="5" id="KW-1003">Cell membrane</keyword>
<organism evidence="8 9">
    <name type="scientific">Helicobacter macacae MIT 99-5501</name>
    <dbReference type="NCBI Taxonomy" id="1357400"/>
    <lineage>
        <taxon>Bacteria</taxon>
        <taxon>Pseudomonadati</taxon>
        <taxon>Campylobacterota</taxon>
        <taxon>Epsilonproteobacteria</taxon>
        <taxon>Campylobacterales</taxon>
        <taxon>Helicobacteraceae</taxon>
        <taxon>Helicobacter</taxon>
    </lineage>
</organism>
<keyword evidence="2 5" id="KW-0812">Transmembrane</keyword>
<feature type="transmembrane region" description="Helical" evidence="5">
    <location>
        <begin position="39"/>
        <end position="57"/>
    </location>
</feature>
<gene>
    <name evidence="5" type="primary">nuoN</name>
    <name evidence="8" type="ORF">HMPREF2086_00902</name>
</gene>
<proteinExistence type="inferred from homology"/>
<dbReference type="EMBL" id="AZJI01000004">
    <property type="protein sequence ID" value="ETD24154.1"/>
    <property type="molecule type" value="Genomic_DNA"/>
</dbReference>
<feature type="transmembrane region" description="Helical" evidence="5">
    <location>
        <begin position="120"/>
        <end position="136"/>
    </location>
</feature>
<dbReference type="PATRIC" id="fig|1357400.3.peg.1245"/>
<dbReference type="GO" id="GO:0008137">
    <property type="term" value="F:NADH dehydrogenase (ubiquinone) activity"/>
    <property type="evidence" value="ECO:0007669"/>
    <property type="project" value="InterPro"/>
</dbReference>
<feature type="transmembrane region" description="Helical" evidence="5">
    <location>
        <begin position="77"/>
        <end position="99"/>
    </location>
</feature>
<comment type="function">
    <text evidence="5">NDH-1 shuttles electrons from NADH, via FMN and iron-sulfur (Fe-S) centers, to quinones in the respiratory chain. The immediate electron acceptor for the enzyme in this species is believed to be ubiquinone. Couples the redox reaction to proton translocation (for every two electrons transferred, four hydrogen ions are translocated across the cytoplasmic membrane), and thus conserves the redox energy in a proton gradient.</text>
</comment>
<dbReference type="GO" id="GO:0005886">
    <property type="term" value="C:plasma membrane"/>
    <property type="evidence" value="ECO:0007669"/>
    <property type="project" value="UniProtKB-SubCell"/>
</dbReference>
<evidence type="ECO:0000256" key="6">
    <source>
        <dbReference type="RuleBase" id="RU000320"/>
    </source>
</evidence>
<keyword evidence="3 5" id="KW-1133">Transmembrane helix</keyword>
<dbReference type="Pfam" id="PF00361">
    <property type="entry name" value="Proton_antipo_M"/>
    <property type="match status" value="2"/>
</dbReference>
<protein>
    <recommendedName>
        <fullName evidence="5">NADH-quinone oxidoreductase subunit N</fullName>
        <ecNumber evidence="5">7.1.1.-</ecNumber>
    </recommendedName>
    <alternativeName>
        <fullName evidence="5">NADH dehydrogenase I subunit N</fullName>
    </alternativeName>
    <alternativeName>
        <fullName evidence="5">NDH-1 subunit N</fullName>
    </alternativeName>
</protein>
<dbReference type="AlphaFoldDB" id="V8C9W7"/>
<feature type="domain" description="NADH:quinone oxidoreductase/Mrp antiporter transmembrane" evidence="7">
    <location>
        <begin position="424"/>
        <end position="483"/>
    </location>
</feature>
<keyword evidence="5" id="KW-0813">Transport</keyword>
<feature type="transmembrane region" description="Helical" evidence="5">
    <location>
        <begin position="436"/>
        <end position="456"/>
    </location>
</feature>
<keyword evidence="4 5" id="KW-0472">Membrane</keyword>
<comment type="subunit">
    <text evidence="5">NDH-1 is composed of 14 different subunits. Subunits NuoA, H, J, K, L, M, N constitute the membrane sector of the complex.</text>
</comment>
<comment type="similarity">
    <text evidence="5">Belongs to the complex I subunit 2 family.</text>
</comment>
<comment type="caution">
    <text evidence="8">The sequence shown here is derived from an EMBL/GenBank/DDBJ whole genome shotgun (WGS) entry which is preliminary data.</text>
</comment>
<comment type="catalytic activity">
    <reaction evidence="5">
        <text>a quinone + NADH + 5 H(+)(in) = a quinol + NAD(+) + 4 H(+)(out)</text>
        <dbReference type="Rhea" id="RHEA:57888"/>
        <dbReference type="ChEBI" id="CHEBI:15378"/>
        <dbReference type="ChEBI" id="CHEBI:24646"/>
        <dbReference type="ChEBI" id="CHEBI:57540"/>
        <dbReference type="ChEBI" id="CHEBI:57945"/>
        <dbReference type="ChEBI" id="CHEBI:132124"/>
    </reaction>
</comment>
<evidence type="ECO:0000256" key="5">
    <source>
        <dbReference type="HAMAP-Rule" id="MF_00445"/>
    </source>
</evidence>
<reference evidence="8 9" key="1">
    <citation type="journal article" date="2014" name="Genome Announc.">
        <title>Draft genome sequences of six enterohepatic helicobacter species isolated from humans and one from rhesus macaques.</title>
        <authorList>
            <person name="Shen Z."/>
            <person name="Sheh A."/>
            <person name="Young S.K."/>
            <person name="Abouelliel A."/>
            <person name="Ward D.V."/>
            <person name="Earl A.M."/>
            <person name="Fox J.G."/>
        </authorList>
    </citation>
    <scope>NUCLEOTIDE SEQUENCE [LARGE SCALE GENOMIC DNA]</scope>
    <source>
        <strain evidence="8 9">MIT 99-5501</strain>
    </source>
</reference>
<keyword evidence="9" id="KW-1185">Reference proteome</keyword>
<dbReference type="InterPro" id="IPR010096">
    <property type="entry name" value="NADH-Q_OxRdtase_suN/2"/>
</dbReference>
<feature type="transmembrane region" description="Helical" evidence="5">
    <location>
        <begin position="534"/>
        <end position="554"/>
    </location>
</feature>
<evidence type="ECO:0000256" key="4">
    <source>
        <dbReference type="ARBA" id="ARBA00023136"/>
    </source>
</evidence>
<feature type="transmembrane region" description="Helical" evidence="5">
    <location>
        <begin position="12"/>
        <end position="32"/>
    </location>
</feature>
<sequence length="565" mass="60889">MSLDIFELKVYAILPVLILLCGALCLLLINVFSSVFSRGLNVALSVLFLGVSSIFSLNLKVGSSFFGLININGISILGQFSMEICALIFIVLFGANAGANALQKLECKEFFDKSFFSKEFYPLFLLMIAGFDIMVSSTHLVVILLGLEIGSLSLCVLIALNGRSKGIEAGIKYFVMGVLASVFFIFGVVCLYFACASMDIAHIHDMLLDDKYTSVFALFGGLVFILSAIAFKASAVPFHSWMPDIYEGSNSIMAGVVSIIPKIAAFSVAITLLGAFLKVGIIWLESAMYVLVVLTITLPNIAALIQNDVKRMLAFSSISHSGFVLACVMIGTQISLSALYLYWFMFIITNVGTFGLLWLKELKSPLKSSLNSQDSSAYFDSSKAKGVCSETSEKLNCKCAKIASKIQSLVKTSAKTPYDIPFSAFNGLVRTSPLKAFLGAIFMLSLAGIPPFGVFWGKLLAIMSAYSGGFVGLALIMMINSAIAGFYYLRLVVAMFLLDSKDASAIATKSQISNNQVSNDEAGNFAHCSTLGKIIVGIMGVLCVGSIFMAQFLLDFIGKYVIGAY</sequence>
<feature type="transmembrane region" description="Helical" evidence="5">
    <location>
        <begin position="214"/>
        <end position="231"/>
    </location>
</feature>
<dbReference type="GO" id="GO:0050136">
    <property type="term" value="F:NADH dehydrogenase (quinone) (non-electrogenic) activity"/>
    <property type="evidence" value="ECO:0007669"/>
    <property type="project" value="UniProtKB-UniRule"/>
</dbReference>
<keyword evidence="5" id="KW-0520">NAD</keyword>
<accession>V8C9W7</accession>
<dbReference type="HAMAP" id="MF_00445">
    <property type="entry name" value="NDH1_NuoN_1"/>
    <property type="match status" value="1"/>
</dbReference>
<evidence type="ECO:0000313" key="8">
    <source>
        <dbReference type="EMBL" id="ETD24154.1"/>
    </source>
</evidence>
<dbReference type="STRING" id="1357400.HMPREF2086_00902"/>
<feature type="domain" description="NADH:quinone oxidoreductase/Mrp antiporter transmembrane" evidence="7">
    <location>
        <begin position="137"/>
        <end position="356"/>
    </location>
</feature>
<dbReference type="EC" id="7.1.1.-" evidence="5"/>
<dbReference type="OrthoDB" id="9768329at2"/>
<comment type="subcellular location">
    <subcellularLocation>
        <location evidence="5">Cell membrane</location>
        <topology evidence="5">Multi-pass membrane protein</topology>
    </subcellularLocation>
    <subcellularLocation>
        <location evidence="1">Endomembrane system</location>
        <topology evidence="1">Multi-pass membrane protein</topology>
    </subcellularLocation>
    <subcellularLocation>
        <location evidence="6">Membrane</location>
        <topology evidence="6">Multi-pass membrane protein</topology>
    </subcellularLocation>
</comment>
<feature type="transmembrane region" description="Helical" evidence="5">
    <location>
        <begin position="468"/>
        <end position="489"/>
    </location>
</feature>
<evidence type="ECO:0000256" key="1">
    <source>
        <dbReference type="ARBA" id="ARBA00004127"/>
    </source>
</evidence>
<dbReference type="Proteomes" id="UP000018731">
    <property type="component" value="Unassembled WGS sequence"/>
</dbReference>
<keyword evidence="5" id="KW-0830">Ubiquinone</keyword>
<dbReference type="GO" id="GO:0042773">
    <property type="term" value="P:ATP synthesis coupled electron transport"/>
    <property type="evidence" value="ECO:0007669"/>
    <property type="project" value="InterPro"/>
</dbReference>
<evidence type="ECO:0000259" key="7">
    <source>
        <dbReference type="Pfam" id="PF00361"/>
    </source>
</evidence>
<dbReference type="InterPro" id="IPR001750">
    <property type="entry name" value="ND/Mrp_TM"/>
</dbReference>
<feature type="transmembrane region" description="Helical" evidence="5">
    <location>
        <begin position="340"/>
        <end position="359"/>
    </location>
</feature>
<evidence type="ECO:0000313" key="9">
    <source>
        <dbReference type="Proteomes" id="UP000018731"/>
    </source>
</evidence>
<dbReference type="GO" id="GO:0048038">
    <property type="term" value="F:quinone binding"/>
    <property type="evidence" value="ECO:0007669"/>
    <property type="project" value="UniProtKB-KW"/>
</dbReference>
<name>V8C9W7_9HELI</name>